<evidence type="ECO:0000259" key="1">
    <source>
        <dbReference type="Pfam" id="PF02777"/>
    </source>
</evidence>
<dbReference type="Proteomes" id="UP000000777">
    <property type="component" value="Chromosome"/>
</dbReference>
<dbReference type="STRING" id="387662.CRP_092"/>
<dbReference type="OrthoDB" id="9803125at2"/>
<dbReference type="PANTHER" id="PTHR43595:SF2">
    <property type="entry name" value="SMALL RIBOSOMAL SUBUNIT PROTEIN MS42"/>
    <property type="match status" value="1"/>
</dbReference>
<dbReference type="Pfam" id="PF02777">
    <property type="entry name" value="Sod_Fe_C"/>
    <property type="match status" value="1"/>
</dbReference>
<dbReference type="HOGENOM" id="CLU_1352568_0_0_6"/>
<dbReference type="GO" id="GO:0005737">
    <property type="term" value="C:cytoplasm"/>
    <property type="evidence" value="ECO:0007669"/>
    <property type="project" value="TreeGrafter"/>
</dbReference>
<evidence type="ECO:0000313" key="3">
    <source>
        <dbReference type="Proteomes" id="UP000000777"/>
    </source>
</evidence>
<dbReference type="EMBL" id="AP009180">
    <property type="protein sequence ID" value="BAF35123.1"/>
    <property type="molecule type" value="Genomic_DNA"/>
</dbReference>
<organism evidence="2 3">
    <name type="scientific">Carsonella ruddii (strain PV)</name>
    <dbReference type="NCBI Taxonomy" id="387662"/>
    <lineage>
        <taxon>Bacteria</taxon>
        <taxon>Pseudomonadati</taxon>
        <taxon>Pseudomonadota</taxon>
        <taxon>Gammaproteobacteria</taxon>
        <taxon>Oceanospirillales</taxon>
        <taxon>Halomonadaceae</taxon>
        <taxon>Zymobacter group</taxon>
        <taxon>Candidatus Carsonella</taxon>
    </lineage>
</organism>
<dbReference type="InterPro" id="IPR036314">
    <property type="entry name" value="SOD_C_sf"/>
</dbReference>
<sequence length="202" mass="24788">MLEIFNLKYKKNNLYSLNQFNLHFSFYNDFKINLNNFLLKKKIIYNHKYELIDLIHDLSDIDKYKYISLLGGYLNHDYYFKNITFNKNFIFGNIKKIIELNYINYENFKFNFINKFVDHIGWGWLVINKKKICLLKTKDNNNPMFSISLGGFNSIPLIGIDLHEHSYYIDYNNNKKQYIKNFFEYLNWYEIENRLQNYNLNY</sequence>
<dbReference type="SUPFAM" id="SSF54719">
    <property type="entry name" value="Fe,Mn superoxide dismutase (SOD), C-terminal domain"/>
    <property type="match status" value="1"/>
</dbReference>
<proteinExistence type="predicted"/>
<dbReference type="InterPro" id="IPR019832">
    <property type="entry name" value="Mn/Fe_SOD_C"/>
</dbReference>
<dbReference type="GO" id="GO:0046872">
    <property type="term" value="F:metal ion binding"/>
    <property type="evidence" value="ECO:0007669"/>
    <property type="project" value="InterPro"/>
</dbReference>
<protein>
    <submittedName>
        <fullName evidence="2">Superoxide dismutase</fullName>
    </submittedName>
</protein>
<accession>Q05FP8</accession>
<dbReference type="AlphaFoldDB" id="Q05FP8"/>
<name>Q05FP8_CARRP</name>
<dbReference type="Gene3D" id="3.55.40.20">
    <property type="entry name" value="Iron/manganese superoxide dismutase, C-terminal domain"/>
    <property type="match status" value="1"/>
</dbReference>
<dbReference type="PANTHER" id="PTHR43595">
    <property type="entry name" value="37S RIBOSOMAL PROTEIN S26, MITOCHONDRIAL"/>
    <property type="match status" value="1"/>
</dbReference>
<feature type="domain" description="Manganese/iron superoxide dismutase C-terminal" evidence="1">
    <location>
        <begin position="92"/>
        <end position="194"/>
    </location>
</feature>
<evidence type="ECO:0000313" key="2">
    <source>
        <dbReference type="EMBL" id="BAF35123.1"/>
    </source>
</evidence>
<dbReference type="GO" id="GO:0004784">
    <property type="term" value="F:superoxide dismutase activity"/>
    <property type="evidence" value="ECO:0007669"/>
    <property type="project" value="InterPro"/>
</dbReference>
<reference evidence="2 3" key="1">
    <citation type="journal article" date="2006" name="Science">
        <title>The 160-kilobase genome of the bacterial endosymbiont Carsonella.</title>
        <authorList>
            <person name="Nakabachi A."/>
            <person name="Yamashita A."/>
            <person name="Toh H."/>
            <person name="Ishikawa H."/>
            <person name="Dunbar H."/>
            <person name="Moran N."/>
            <person name="Hattori M."/>
        </authorList>
    </citation>
    <scope>NUCLEOTIDE SEQUENCE [LARGE SCALE GENOMIC DNA]</scope>
    <source>
        <strain evidence="2 3">PV</strain>
    </source>
</reference>
<dbReference type="RefSeq" id="WP_011672315.1">
    <property type="nucleotide sequence ID" value="NC_008512.1"/>
</dbReference>
<gene>
    <name evidence="2" type="ordered locus">CRP_092</name>
</gene>
<dbReference type="KEGG" id="crp:CRP_092"/>